<gene>
    <name evidence="3" type="ORF">C482_09337</name>
</gene>
<feature type="transmembrane region" description="Helical" evidence="2">
    <location>
        <begin position="12"/>
        <end position="31"/>
    </location>
</feature>
<feature type="transmembrane region" description="Helical" evidence="2">
    <location>
        <begin position="73"/>
        <end position="96"/>
    </location>
</feature>
<dbReference type="STRING" id="1227492.C482_09337"/>
<keyword evidence="2" id="KW-0812">Transmembrane</keyword>
<dbReference type="EMBL" id="AOIN01000056">
    <property type="protein sequence ID" value="ELY99679.1"/>
    <property type="molecule type" value="Genomic_DNA"/>
</dbReference>
<keyword evidence="2" id="KW-1133">Transmembrane helix</keyword>
<proteinExistence type="predicted"/>
<dbReference type="AlphaFoldDB" id="M0AMA0"/>
<accession>M0AMA0</accession>
<dbReference type="Proteomes" id="UP000011693">
    <property type="component" value="Unassembled WGS sequence"/>
</dbReference>
<reference evidence="3 4" key="1">
    <citation type="journal article" date="2014" name="PLoS Genet.">
        <title>Phylogenetically driven sequencing of extremely halophilic archaea reveals strategies for static and dynamic osmo-response.</title>
        <authorList>
            <person name="Becker E.A."/>
            <person name="Seitzer P.M."/>
            <person name="Tritt A."/>
            <person name="Larsen D."/>
            <person name="Krusor M."/>
            <person name="Yao A.I."/>
            <person name="Wu D."/>
            <person name="Madern D."/>
            <person name="Eisen J.A."/>
            <person name="Darling A.E."/>
            <person name="Facciotti M.T."/>
        </authorList>
    </citation>
    <scope>NUCLEOTIDE SEQUENCE [LARGE SCALE GENOMIC DNA]</scope>
    <source>
        <strain evidence="3 4">JCM 10990</strain>
    </source>
</reference>
<evidence type="ECO:0008006" key="5">
    <source>
        <dbReference type="Google" id="ProtNLM"/>
    </source>
</evidence>
<evidence type="ECO:0000256" key="1">
    <source>
        <dbReference type="SAM" id="MobiDB-lite"/>
    </source>
</evidence>
<feature type="region of interest" description="Disordered" evidence="1">
    <location>
        <begin position="105"/>
        <end position="167"/>
    </location>
</feature>
<evidence type="ECO:0000313" key="4">
    <source>
        <dbReference type="Proteomes" id="UP000011693"/>
    </source>
</evidence>
<comment type="caution">
    <text evidence="3">The sequence shown here is derived from an EMBL/GenBank/DDBJ whole genome shotgun (WGS) entry which is preliminary data.</text>
</comment>
<dbReference type="PATRIC" id="fig|1227492.4.peg.1825"/>
<organism evidence="3 4">
    <name type="scientific">Natrialba chahannaoensis JCM 10990</name>
    <dbReference type="NCBI Taxonomy" id="1227492"/>
    <lineage>
        <taxon>Archaea</taxon>
        <taxon>Methanobacteriati</taxon>
        <taxon>Methanobacteriota</taxon>
        <taxon>Stenosarchaea group</taxon>
        <taxon>Halobacteria</taxon>
        <taxon>Halobacteriales</taxon>
        <taxon>Natrialbaceae</taxon>
        <taxon>Natrialba</taxon>
    </lineage>
</organism>
<name>M0AMA0_9EURY</name>
<dbReference type="OrthoDB" id="214784at2157"/>
<evidence type="ECO:0000256" key="2">
    <source>
        <dbReference type="SAM" id="Phobius"/>
    </source>
</evidence>
<sequence>MTTRPRLRLGRTLVPGVLAIGLFGLMALIALNTSFGDGQGFPEGIAITSELGYAMFDLDPLQSEAGSIPNTEAFLAAFLLIALALDAALDGAVVLAKREENGEPIVALPQDAGPGPVSGPAQDEQTAATDGGVSETGSAAASADDTETETGTATETETQTETGGDDR</sequence>
<protein>
    <recommendedName>
        <fullName evidence="5">NADH dehydrogenase-like complex subunit J2</fullName>
    </recommendedName>
</protein>
<keyword evidence="2" id="KW-0472">Membrane</keyword>
<feature type="compositionally biased region" description="Low complexity" evidence="1">
    <location>
        <begin position="135"/>
        <end position="167"/>
    </location>
</feature>
<evidence type="ECO:0000313" key="3">
    <source>
        <dbReference type="EMBL" id="ELY99679.1"/>
    </source>
</evidence>
<dbReference type="RefSeq" id="WP_006167277.1">
    <property type="nucleotide sequence ID" value="NZ_AOIN01000056.1"/>
</dbReference>
<keyword evidence="4" id="KW-1185">Reference proteome</keyword>